<feature type="transmembrane region" description="Helical" evidence="6">
    <location>
        <begin position="367"/>
        <end position="386"/>
    </location>
</feature>
<evidence type="ECO:0000256" key="4">
    <source>
        <dbReference type="ARBA" id="ARBA00022989"/>
    </source>
</evidence>
<organism evidence="7 8">
    <name type="scientific">Pedobacter alpinus</name>
    <dbReference type="NCBI Taxonomy" id="1590643"/>
    <lineage>
        <taxon>Bacteria</taxon>
        <taxon>Pseudomonadati</taxon>
        <taxon>Bacteroidota</taxon>
        <taxon>Sphingobacteriia</taxon>
        <taxon>Sphingobacteriales</taxon>
        <taxon>Sphingobacteriaceae</taxon>
        <taxon>Pedobacter</taxon>
    </lineage>
</organism>
<sequence>MIAAFNRILKENTFFKNFSVLTLSTVLTQFLGMVIGIKIARVLSPYNFGVYNLLQLHATIFSVVGTLGISRIIIRNIARDKLNVNSLLKNSLILRLIGTGFAVLIFGIYYYFFKSYDIFLFALVISAVIMTVSFDHFNSLAFGLEKMEFSGFVNFTSTICWLLAIFLIPDEHLNLNFVFLLFALFNIIKVLLFLFVIRKKTNYKANFSNTVSSPDTALSLGKESLPFYYLDLFSLLSMQIPILFLEYRSGTEQIGYFNIASKVLLPISIIVNTALSAIFPILARLYERDFARFINIFKTMCLAISFIGIAGAFGVTLFRKEIVVLLYGEKYISSSLVLSYQCWYIAFFSVVCLFGTILGAINRQKELGYLSFVCTIIGVPLLWYGSQFGAQYLSAAFMVATGINLILHFFVVDRFVKKQISTMFYIKIFLFLVIGYFLSVQIPEGINLNIKILLFLLCSLVAVFLLYKKYFTEVKSYFQPK</sequence>
<evidence type="ECO:0000256" key="5">
    <source>
        <dbReference type="ARBA" id="ARBA00023136"/>
    </source>
</evidence>
<feature type="transmembrane region" description="Helical" evidence="6">
    <location>
        <begin position="264"/>
        <end position="283"/>
    </location>
</feature>
<feature type="transmembrane region" description="Helical" evidence="6">
    <location>
        <begin position="424"/>
        <end position="442"/>
    </location>
</feature>
<reference evidence="8" key="1">
    <citation type="journal article" date="2019" name="Int. J. Syst. Evol. Microbiol.">
        <title>The Global Catalogue of Microorganisms (GCM) 10K type strain sequencing project: providing services to taxonomists for standard genome sequencing and annotation.</title>
        <authorList>
            <consortium name="The Broad Institute Genomics Platform"/>
            <consortium name="The Broad Institute Genome Sequencing Center for Infectious Disease"/>
            <person name="Wu L."/>
            <person name="Ma J."/>
        </authorList>
    </citation>
    <scope>NUCLEOTIDE SEQUENCE [LARGE SCALE GENOMIC DNA]</scope>
    <source>
        <strain evidence="8">KCTC 42456</strain>
    </source>
</reference>
<keyword evidence="3 6" id="KW-0812">Transmembrane</keyword>
<evidence type="ECO:0000313" key="8">
    <source>
        <dbReference type="Proteomes" id="UP001597546"/>
    </source>
</evidence>
<feature type="transmembrane region" description="Helical" evidence="6">
    <location>
        <begin position="20"/>
        <end position="41"/>
    </location>
</feature>
<evidence type="ECO:0000256" key="1">
    <source>
        <dbReference type="ARBA" id="ARBA00004651"/>
    </source>
</evidence>
<feature type="transmembrane region" description="Helical" evidence="6">
    <location>
        <begin position="227"/>
        <end position="244"/>
    </location>
</feature>
<keyword evidence="4 6" id="KW-1133">Transmembrane helix</keyword>
<dbReference type="PANTHER" id="PTHR30250:SF11">
    <property type="entry name" value="O-ANTIGEN TRANSPORTER-RELATED"/>
    <property type="match status" value="1"/>
</dbReference>
<evidence type="ECO:0000256" key="6">
    <source>
        <dbReference type="SAM" id="Phobius"/>
    </source>
</evidence>
<feature type="transmembrane region" description="Helical" evidence="6">
    <location>
        <begin position="53"/>
        <end position="73"/>
    </location>
</feature>
<feature type="transmembrane region" description="Helical" evidence="6">
    <location>
        <begin position="175"/>
        <end position="197"/>
    </location>
</feature>
<gene>
    <name evidence="7" type="ORF">ACFSSE_12335</name>
</gene>
<keyword evidence="8" id="KW-1185">Reference proteome</keyword>
<feature type="transmembrane region" description="Helical" evidence="6">
    <location>
        <begin position="93"/>
        <end position="112"/>
    </location>
</feature>
<accession>A0ABW5TTE3</accession>
<dbReference type="InterPro" id="IPR050833">
    <property type="entry name" value="Poly_Biosynth_Transport"/>
</dbReference>
<evidence type="ECO:0000256" key="3">
    <source>
        <dbReference type="ARBA" id="ARBA00022692"/>
    </source>
</evidence>
<feature type="transmembrane region" description="Helical" evidence="6">
    <location>
        <begin position="392"/>
        <end position="412"/>
    </location>
</feature>
<feature type="transmembrane region" description="Helical" evidence="6">
    <location>
        <begin position="295"/>
        <end position="318"/>
    </location>
</feature>
<keyword evidence="2" id="KW-1003">Cell membrane</keyword>
<proteinExistence type="predicted"/>
<feature type="transmembrane region" description="Helical" evidence="6">
    <location>
        <begin position="338"/>
        <end position="360"/>
    </location>
</feature>
<dbReference type="Pfam" id="PF01943">
    <property type="entry name" value="Polysacc_synt"/>
    <property type="match status" value="1"/>
</dbReference>
<dbReference type="InterPro" id="IPR002797">
    <property type="entry name" value="Polysacc_synth"/>
</dbReference>
<name>A0ABW5TTE3_9SPHI</name>
<dbReference type="Proteomes" id="UP001597546">
    <property type="component" value="Unassembled WGS sequence"/>
</dbReference>
<dbReference type="PANTHER" id="PTHR30250">
    <property type="entry name" value="PST FAMILY PREDICTED COLANIC ACID TRANSPORTER"/>
    <property type="match status" value="1"/>
</dbReference>
<comment type="subcellular location">
    <subcellularLocation>
        <location evidence="1">Cell membrane</location>
        <topology evidence="1">Multi-pass membrane protein</topology>
    </subcellularLocation>
</comment>
<protein>
    <submittedName>
        <fullName evidence="7">Oligosaccharide flippase family protein</fullName>
    </submittedName>
</protein>
<comment type="caution">
    <text evidence="7">The sequence shown here is derived from an EMBL/GenBank/DDBJ whole genome shotgun (WGS) entry which is preliminary data.</text>
</comment>
<dbReference type="RefSeq" id="WP_379040214.1">
    <property type="nucleotide sequence ID" value="NZ_JBHSKW010000001.1"/>
</dbReference>
<feature type="transmembrane region" description="Helical" evidence="6">
    <location>
        <begin position="149"/>
        <end position="169"/>
    </location>
</feature>
<keyword evidence="5 6" id="KW-0472">Membrane</keyword>
<feature type="transmembrane region" description="Helical" evidence="6">
    <location>
        <begin position="118"/>
        <end position="137"/>
    </location>
</feature>
<evidence type="ECO:0000256" key="2">
    <source>
        <dbReference type="ARBA" id="ARBA00022475"/>
    </source>
</evidence>
<dbReference type="EMBL" id="JBHULV010000044">
    <property type="protein sequence ID" value="MFD2732490.1"/>
    <property type="molecule type" value="Genomic_DNA"/>
</dbReference>
<evidence type="ECO:0000313" key="7">
    <source>
        <dbReference type="EMBL" id="MFD2732490.1"/>
    </source>
</evidence>
<feature type="transmembrane region" description="Helical" evidence="6">
    <location>
        <begin position="448"/>
        <end position="467"/>
    </location>
</feature>